<feature type="domain" description="HTH arsR-type" evidence="4">
    <location>
        <begin position="50"/>
        <end position="144"/>
    </location>
</feature>
<protein>
    <submittedName>
        <fullName evidence="5">Transcriptional regulator</fullName>
    </submittedName>
</protein>
<evidence type="ECO:0000256" key="3">
    <source>
        <dbReference type="ARBA" id="ARBA00023163"/>
    </source>
</evidence>
<dbReference type="InterPro" id="IPR036390">
    <property type="entry name" value="WH_DNA-bd_sf"/>
</dbReference>
<dbReference type="InterPro" id="IPR036388">
    <property type="entry name" value="WH-like_DNA-bd_sf"/>
</dbReference>
<name>A0A7U9PXA0_9ACTN</name>
<evidence type="ECO:0000313" key="5">
    <source>
        <dbReference type="EMBL" id="GCD36157.1"/>
    </source>
</evidence>
<keyword evidence="1" id="KW-0805">Transcription regulation</keyword>
<organism evidence="5 6">
    <name type="scientific">Streptomyces chrestomyceticus JCM 4735</name>
    <dbReference type="NCBI Taxonomy" id="1306181"/>
    <lineage>
        <taxon>Bacteria</taxon>
        <taxon>Bacillati</taxon>
        <taxon>Actinomycetota</taxon>
        <taxon>Actinomycetes</taxon>
        <taxon>Kitasatosporales</taxon>
        <taxon>Streptomycetaceae</taxon>
        <taxon>Streptomyces</taxon>
    </lineage>
</organism>
<dbReference type="Proteomes" id="UP000287830">
    <property type="component" value="Unassembled WGS sequence"/>
</dbReference>
<dbReference type="PRINTS" id="PR00778">
    <property type="entry name" value="HTHARSR"/>
</dbReference>
<dbReference type="SUPFAM" id="SSF46785">
    <property type="entry name" value="Winged helix' DNA-binding domain"/>
    <property type="match status" value="1"/>
</dbReference>
<dbReference type="AlphaFoldDB" id="A0A7U9PXA0"/>
<sequence>MRTGVVLIRTGVPGARHLDWDLSGARARPWAALGGWRAAVTSGVEDVADPSAEVLTEAAATFGLLASPARLHIVWVLAGGECDVSGLAERVGGALPAVSQHLAKLKLAGLVRSRREGRRVVYLVDDPDVVSMVRWLVGQLTDRTGRSDGPAVPGRVRGLGA</sequence>
<dbReference type="SMART" id="SM00418">
    <property type="entry name" value="HTH_ARSR"/>
    <property type="match status" value="1"/>
</dbReference>
<dbReference type="Gene3D" id="1.10.10.10">
    <property type="entry name" value="Winged helix-like DNA-binding domain superfamily/Winged helix DNA-binding domain"/>
    <property type="match status" value="1"/>
</dbReference>
<evidence type="ECO:0000256" key="1">
    <source>
        <dbReference type="ARBA" id="ARBA00023015"/>
    </source>
</evidence>
<dbReference type="PANTHER" id="PTHR43132">
    <property type="entry name" value="ARSENICAL RESISTANCE OPERON REPRESSOR ARSR-RELATED"/>
    <property type="match status" value="1"/>
</dbReference>
<evidence type="ECO:0000259" key="4">
    <source>
        <dbReference type="PROSITE" id="PS50987"/>
    </source>
</evidence>
<dbReference type="EMBL" id="BHZC01000001">
    <property type="protein sequence ID" value="GCD36157.1"/>
    <property type="molecule type" value="Genomic_DNA"/>
</dbReference>
<dbReference type="InterPro" id="IPR051011">
    <property type="entry name" value="Metal_resp_trans_reg"/>
</dbReference>
<accession>A0A7U9PXA0</accession>
<comment type="caution">
    <text evidence="5">The sequence shown here is derived from an EMBL/GenBank/DDBJ whole genome shotgun (WGS) entry which is preliminary data.</text>
</comment>
<dbReference type="NCBIfam" id="NF033788">
    <property type="entry name" value="HTH_metalloreg"/>
    <property type="match status" value="1"/>
</dbReference>
<evidence type="ECO:0000313" key="6">
    <source>
        <dbReference type="Proteomes" id="UP000287830"/>
    </source>
</evidence>
<proteinExistence type="predicted"/>
<dbReference type="InterPro" id="IPR001845">
    <property type="entry name" value="HTH_ArsR_DNA-bd_dom"/>
</dbReference>
<dbReference type="PROSITE" id="PS50987">
    <property type="entry name" value="HTH_ARSR_2"/>
    <property type="match status" value="1"/>
</dbReference>
<dbReference type="GO" id="GO:0003700">
    <property type="term" value="F:DNA-binding transcription factor activity"/>
    <property type="evidence" value="ECO:0007669"/>
    <property type="project" value="InterPro"/>
</dbReference>
<dbReference type="PANTHER" id="PTHR43132:SF8">
    <property type="entry name" value="HTH-TYPE TRANSCRIPTIONAL REGULATOR KMTR"/>
    <property type="match status" value="1"/>
</dbReference>
<dbReference type="Pfam" id="PF01022">
    <property type="entry name" value="HTH_5"/>
    <property type="match status" value="1"/>
</dbReference>
<keyword evidence="3" id="KW-0804">Transcription</keyword>
<evidence type="ECO:0000256" key="2">
    <source>
        <dbReference type="ARBA" id="ARBA00023125"/>
    </source>
</evidence>
<dbReference type="GO" id="GO:0003677">
    <property type="term" value="F:DNA binding"/>
    <property type="evidence" value="ECO:0007669"/>
    <property type="project" value="UniProtKB-KW"/>
</dbReference>
<dbReference type="InterPro" id="IPR011991">
    <property type="entry name" value="ArsR-like_HTH"/>
</dbReference>
<gene>
    <name evidence="5" type="ORF">OEIGOIKO_03913</name>
</gene>
<reference evidence="5 6" key="1">
    <citation type="submission" date="2018-11" db="EMBL/GenBank/DDBJ databases">
        <title>Whole genome sequence of Streptomyces chrestomyceticus NBRC 13444(T).</title>
        <authorList>
            <person name="Komaki H."/>
            <person name="Tamura T."/>
        </authorList>
    </citation>
    <scope>NUCLEOTIDE SEQUENCE [LARGE SCALE GENOMIC DNA]</scope>
    <source>
        <strain evidence="5 6">NBRC 13444</strain>
    </source>
</reference>
<dbReference type="CDD" id="cd00090">
    <property type="entry name" value="HTH_ARSR"/>
    <property type="match status" value="1"/>
</dbReference>
<keyword evidence="2" id="KW-0238">DNA-binding</keyword>